<evidence type="ECO:0000256" key="21">
    <source>
        <dbReference type="SAM" id="MobiDB-lite"/>
    </source>
</evidence>
<dbReference type="Gene3D" id="3.40.50.300">
    <property type="entry name" value="P-loop containing nucleotide triphosphate hydrolases"/>
    <property type="match status" value="2"/>
</dbReference>
<keyword evidence="25" id="KW-1185">Reference proteome</keyword>
<comment type="function">
    <text evidence="18">Central component of cohesin, a complex required for chromosome cohesion during the cell cycle. The cohesin complex may form a large proteinaceous ring within which sister chromatids can be trapped. At anaphase, the complex is cleaved and dissociates from chromatin, allowing sister chromatids to segregate. Cohesion is coupled to DNA replication and is involved in DNA repair. The cohesin complex also plays an important role in spindle pole assembly during mitosis and in chromosomes movement.</text>
</comment>
<keyword evidence="12" id="KW-0547">Nucleotide-binding</keyword>
<feature type="coiled-coil region" evidence="20">
    <location>
        <begin position="545"/>
        <end position="694"/>
    </location>
</feature>
<dbReference type="FunFam" id="3.40.50.300:FF:000424">
    <property type="entry name" value="Structural maintenance of chromosomes 3"/>
    <property type="match status" value="1"/>
</dbReference>
<dbReference type="Gene3D" id="3.30.70.330">
    <property type="match status" value="1"/>
</dbReference>
<name>A0A444U2G4_ACIRT</name>
<evidence type="ECO:0000256" key="18">
    <source>
        <dbReference type="ARBA" id="ARBA00034085"/>
    </source>
</evidence>
<comment type="subcellular location">
    <subcellularLocation>
        <location evidence="2">Chromosome</location>
    </subcellularLocation>
    <subcellularLocation>
        <location evidence="3">Cytoplasm</location>
    </subcellularLocation>
    <subcellularLocation>
        <location evidence="1">Nucleus</location>
    </subcellularLocation>
</comment>
<feature type="domain" description="RRM" evidence="22">
    <location>
        <begin position="1446"/>
        <end position="1532"/>
    </location>
</feature>
<feature type="compositionally biased region" description="Low complexity" evidence="21">
    <location>
        <begin position="1800"/>
        <end position="1811"/>
    </location>
</feature>
<dbReference type="GO" id="GO:0005524">
    <property type="term" value="F:ATP binding"/>
    <property type="evidence" value="ECO:0007669"/>
    <property type="project" value="UniProtKB-KW"/>
</dbReference>
<evidence type="ECO:0000259" key="23">
    <source>
        <dbReference type="PROSITE" id="PS51366"/>
    </source>
</evidence>
<keyword evidence="16" id="KW-0539">Nucleus</keyword>
<keyword evidence="10" id="KW-0132">Cell division</keyword>
<feature type="compositionally biased region" description="Acidic residues" evidence="21">
    <location>
        <begin position="1820"/>
        <end position="1839"/>
    </location>
</feature>
<comment type="similarity">
    <text evidence="5">Belongs to the SMC family. SMC3 subfamily.</text>
</comment>
<dbReference type="InterPro" id="IPR035979">
    <property type="entry name" value="RBD_domain_sf"/>
</dbReference>
<dbReference type="GO" id="GO:0051301">
    <property type="term" value="P:cell division"/>
    <property type="evidence" value="ECO:0007669"/>
    <property type="project" value="UniProtKB-KW"/>
</dbReference>
<dbReference type="SUPFAM" id="SSF54928">
    <property type="entry name" value="RNA-binding domain, RBD"/>
    <property type="match status" value="1"/>
</dbReference>
<dbReference type="FunFam" id="1.25.40.180:FF:000008">
    <property type="entry name" value="Programmed cell death protein 4"/>
    <property type="match status" value="1"/>
</dbReference>
<feature type="region of interest" description="Disordered" evidence="21">
    <location>
        <begin position="1647"/>
        <end position="1897"/>
    </location>
</feature>
<feature type="compositionally biased region" description="Basic and acidic residues" evidence="21">
    <location>
        <begin position="1725"/>
        <end position="1741"/>
    </location>
</feature>
<dbReference type="FunFam" id="1.25.40.180:FF:000009">
    <property type="entry name" value="programmed cell death protein 4"/>
    <property type="match status" value="1"/>
</dbReference>
<evidence type="ECO:0000256" key="10">
    <source>
        <dbReference type="ARBA" id="ARBA00022618"/>
    </source>
</evidence>
<dbReference type="PANTHER" id="PTHR43977">
    <property type="entry name" value="STRUCTURAL MAINTENANCE OF CHROMOSOMES PROTEIN 3"/>
    <property type="match status" value="1"/>
</dbReference>
<keyword evidence="14" id="KW-0067">ATP-binding</keyword>
<evidence type="ECO:0000256" key="3">
    <source>
        <dbReference type="ARBA" id="ARBA00004496"/>
    </source>
</evidence>
<feature type="region of interest" description="Disordered" evidence="21">
    <location>
        <begin position="901"/>
        <end position="931"/>
    </location>
</feature>
<protein>
    <recommendedName>
        <fullName evidence="6">Programmed cell death protein 4</fullName>
    </recommendedName>
    <alternativeName>
        <fullName evidence="7">Structural maintenance of chromosomes protein 3</fullName>
    </alternativeName>
</protein>
<dbReference type="GO" id="GO:0005634">
    <property type="term" value="C:nucleus"/>
    <property type="evidence" value="ECO:0007669"/>
    <property type="project" value="UniProtKB-SubCell"/>
</dbReference>
<dbReference type="EMBL" id="SCEB01215471">
    <property type="protein sequence ID" value="RXM29348.1"/>
    <property type="molecule type" value="Genomic_DNA"/>
</dbReference>
<keyword evidence="13" id="KW-0498">Mitosis</keyword>
<evidence type="ECO:0000256" key="8">
    <source>
        <dbReference type="ARBA" id="ARBA00022454"/>
    </source>
</evidence>
<dbReference type="PROSITE" id="PS50102">
    <property type="entry name" value="RRM"/>
    <property type="match status" value="1"/>
</dbReference>
<dbReference type="GO" id="GO:0003723">
    <property type="term" value="F:RNA binding"/>
    <property type="evidence" value="ECO:0007669"/>
    <property type="project" value="UniProtKB-UniRule"/>
</dbReference>
<keyword evidence="9" id="KW-0963">Cytoplasm</keyword>
<proteinExistence type="inferred from homology"/>
<evidence type="ECO:0000256" key="2">
    <source>
        <dbReference type="ARBA" id="ARBA00004286"/>
    </source>
</evidence>
<keyword evidence="11" id="KW-0677">Repeat</keyword>
<evidence type="ECO:0000256" key="17">
    <source>
        <dbReference type="ARBA" id="ARBA00023306"/>
    </source>
</evidence>
<organism evidence="24 25">
    <name type="scientific">Acipenser ruthenus</name>
    <name type="common">Sterlet sturgeon</name>
    <dbReference type="NCBI Taxonomy" id="7906"/>
    <lineage>
        <taxon>Eukaryota</taxon>
        <taxon>Metazoa</taxon>
        <taxon>Chordata</taxon>
        <taxon>Craniata</taxon>
        <taxon>Vertebrata</taxon>
        <taxon>Euteleostomi</taxon>
        <taxon>Actinopterygii</taxon>
        <taxon>Chondrostei</taxon>
        <taxon>Acipenseriformes</taxon>
        <taxon>Acipenseridae</taxon>
        <taxon>Acipenser</taxon>
    </lineage>
</organism>
<dbReference type="GO" id="GO:0051276">
    <property type="term" value="P:chromosome organization"/>
    <property type="evidence" value="ECO:0007669"/>
    <property type="project" value="InterPro"/>
</dbReference>
<evidence type="ECO:0000256" key="6">
    <source>
        <dbReference type="ARBA" id="ARBA00014414"/>
    </source>
</evidence>
<reference evidence="24 25" key="1">
    <citation type="submission" date="2019-01" db="EMBL/GenBank/DDBJ databases">
        <title>Draft Genome and Complete Hox-Cluster Characterization of the Sterlet Sturgeon (Acipenser ruthenus).</title>
        <authorList>
            <person name="Wei Q."/>
        </authorList>
    </citation>
    <scope>NUCLEOTIDE SEQUENCE [LARGE SCALE GENOMIC DNA]</scope>
    <source>
        <strain evidence="24">WHYD16114868_AA</strain>
        <tissue evidence="24">Blood</tissue>
    </source>
</reference>
<dbReference type="Gene3D" id="3.30.70.1620">
    <property type="match status" value="1"/>
</dbReference>
<gene>
    <name evidence="24" type="ORF">EOD39_2298</name>
</gene>
<evidence type="ECO:0000256" key="20">
    <source>
        <dbReference type="SAM" id="Coils"/>
    </source>
</evidence>
<feature type="region of interest" description="Disordered" evidence="21">
    <location>
        <begin position="1550"/>
        <end position="1581"/>
    </location>
</feature>
<feature type="domain" description="MI" evidence="23">
    <location>
        <begin position="2305"/>
        <end position="2428"/>
    </location>
</feature>
<dbReference type="Pfam" id="PF02463">
    <property type="entry name" value="SMC_N"/>
    <property type="match status" value="1"/>
</dbReference>
<keyword evidence="19" id="KW-0694">RNA-binding</keyword>
<feature type="compositionally biased region" description="Basic and acidic residues" evidence="21">
    <location>
        <begin position="1666"/>
        <end position="1685"/>
    </location>
</feature>
<feature type="coiled-coil region" evidence="20">
    <location>
        <begin position="393"/>
        <end position="490"/>
    </location>
</feature>
<dbReference type="InterPro" id="IPR027417">
    <property type="entry name" value="P-loop_NTPase"/>
</dbReference>
<dbReference type="GO" id="GO:0016887">
    <property type="term" value="F:ATP hydrolysis activity"/>
    <property type="evidence" value="ECO:0007669"/>
    <property type="project" value="InterPro"/>
</dbReference>
<evidence type="ECO:0000256" key="9">
    <source>
        <dbReference type="ARBA" id="ARBA00022490"/>
    </source>
</evidence>
<comment type="caution">
    <text evidence="24">The sequence shown here is derived from an EMBL/GenBank/DDBJ whole genome shotgun (WGS) entry which is preliminary data.</text>
</comment>
<accession>A0A444U2G4</accession>
<keyword evidence="8" id="KW-0158">Chromosome</keyword>
<feature type="coiled-coil region" evidence="20">
    <location>
        <begin position="803"/>
        <end position="830"/>
    </location>
</feature>
<feature type="domain" description="MI" evidence="23">
    <location>
        <begin position="2147"/>
        <end position="2268"/>
    </location>
</feature>
<feature type="compositionally biased region" description="Basic and acidic residues" evidence="21">
    <location>
        <begin position="1698"/>
        <end position="1713"/>
    </location>
</feature>
<dbReference type="InterPro" id="IPR036277">
    <property type="entry name" value="SMC_hinge_sf"/>
</dbReference>
<feature type="region of interest" description="Disordered" evidence="21">
    <location>
        <begin position="230"/>
        <end position="259"/>
    </location>
</feature>
<evidence type="ECO:0000256" key="19">
    <source>
        <dbReference type="PROSITE-ProRule" id="PRU00176"/>
    </source>
</evidence>
<dbReference type="SMART" id="SM00544">
    <property type="entry name" value="MA3"/>
    <property type="match status" value="2"/>
</dbReference>
<dbReference type="CDD" id="cd12685">
    <property type="entry name" value="RRM_RBM20"/>
    <property type="match status" value="1"/>
</dbReference>
<evidence type="ECO:0000313" key="25">
    <source>
        <dbReference type="Proteomes" id="UP000289886"/>
    </source>
</evidence>
<evidence type="ECO:0000313" key="24">
    <source>
        <dbReference type="EMBL" id="RXM29348.1"/>
    </source>
</evidence>
<dbReference type="SUPFAM" id="SSF75553">
    <property type="entry name" value="Smc hinge domain"/>
    <property type="match status" value="1"/>
</dbReference>
<evidence type="ECO:0000256" key="12">
    <source>
        <dbReference type="ARBA" id="ARBA00022741"/>
    </source>
</evidence>
<evidence type="ECO:0000256" key="15">
    <source>
        <dbReference type="ARBA" id="ARBA00023054"/>
    </source>
</evidence>
<dbReference type="GO" id="GO:0005694">
    <property type="term" value="C:chromosome"/>
    <property type="evidence" value="ECO:0007669"/>
    <property type="project" value="UniProtKB-SubCell"/>
</dbReference>
<feature type="compositionally biased region" description="Low complexity" evidence="21">
    <location>
        <begin position="1550"/>
        <end position="1571"/>
    </location>
</feature>
<dbReference type="InterPro" id="IPR003891">
    <property type="entry name" value="Initiation_fac_eIF4g_MI"/>
</dbReference>
<evidence type="ECO:0000256" key="16">
    <source>
        <dbReference type="ARBA" id="ARBA00023242"/>
    </source>
</evidence>
<dbReference type="Proteomes" id="UP000289886">
    <property type="component" value="Unassembled WGS sequence"/>
</dbReference>
<dbReference type="InterPro" id="IPR034790">
    <property type="entry name" value="RBM20_RRM"/>
</dbReference>
<comment type="similarity">
    <text evidence="4">Belongs to the PDCD4 family.</text>
</comment>
<dbReference type="InterPro" id="IPR003395">
    <property type="entry name" value="RecF/RecN/SMC_N"/>
</dbReference>
<dbReference type="Pfam" id="PF02847">
    <property type="entry name" value="MA3"/>
    <property type="match status" value="2"/>
</dbReference>
<dbReference type="Gene3D" id="1.25.40.180">
    <property type="match status" value="2"/>
</dbReference>
<feature type="region of interest" description="Disordered" evidence="21">
    <location>
        <begin position="2036"/>
        <end position="2110"/>
    </location>
</feature>
<dbReference type="FunFam" id="3.40.50.300:FF:000370">
    <property type="entry name" value="Structural maintenance of chromosomes 3"/>
    <property type="match status" value="1"/>
</dbReference>
<evidence type="ECO:0000259" key="22">
    <source>
        <dbReference type="PROSITE" id="PS50102"/>
    </source>
</evidence>
<evidence type="ECO:0000256" key="4">
    <source>
        <dbReference type="ARBA" id="ARBA00005497"/>
    </source>
</evidence>
<feature type="coiled-coil region" evidence="20">
    <location>
        <begin position="721"/>
        <end position="748"/>
    </location>
</feature>
<feature type="region of interest" description="Disordered" evidence="21">
    <location>
        <begin position="1976"/>
        <end position="2011"/>
    </location>
</feature>
<feature type="compositionally biased region" description="Basic residues" evidence="21">
    <location>
        <begin position="2041"/>
        <end position="2051"/>
    </location>
</feature>
<dbReference type="PROSITE" id="PS51366">
    <property type="entry name" value="MI"/>
    <property type="match status" value="2"/>
</dbReference>
<dbReference type="FunFam" id="3.30.70.1620:FF:000002">
    <property type="entry name" value="Structural maintenance of chromosomes 3"/>
    <property type="match status" value="1"/>
</dbReference>
<sequence length="2429" mass="274370">MYIKQVIIQGFRSYRDQTVVDPFSPKHNVIAIQFVLSDEFSHLRPEQRLALLHEGTGPRVISAFVEIIFDNSDNRLPIDKEEVSLRRVIGAKKDQYFLDKKMVTKNDVMNLLESAGFSRSNPYYIVKQGKINQMATAPDSQRLKLLREVAGTRVYDERKEESISLMKETEGKREKINELLKYIEERLHTLEDEKEELAQYQKWDKMRRALEYTIYNQELNETRAKLDELSSKRETCGDKSRQLRDAQQDARDKAEDTERHVREMKAKISAMKEEKEQLSAERQEQIKQRTKLELKTKDLQDELAGNSEQRKRLLKERLKLLEKIEEKQKELQETEPKFNAVKEKEEKGIARLAQATQERTDLYAKQGRGSQFTSKEERDKWIKKELKSLDQAITDKKRQIAAIHKDLEDTEANKEKNLEQYSKLDQDLNEVKTRVEELDKKYYEVKNKKDELQSERNYLWREENAEQQALAAKREDLEKKQQLLRAATGKDAIPMISKLRYIPKFDKAFKHVFGKTLICRSMEVSTQLARAFTMDCITLEGDQRYVRINNEIDQLMNQMQQIETQQRKFKASRDSILSEMKMLKEKRQQSEKTFMPKQRSLQSLEASLHAMESTRESLKAELGTDLLSQLSLEDQRRVDALNDEIRQLQQDNRQLLNERIKLEGIITRVETYLNENLRKRLDQVEQELNELRETEGGTVLTATTSELEGINKRVKDTLARSEDLDVLIDKTEIEIKDLQKSMERWKNIEKDQNDAINHDTKELEKMTNRQGMLLKKKEECMKKIRELGSLPQEAFEKYQTLTLKQLFRKLEQCNTELKKYSHVNKKALDQFVNFSEQKEKLIKRQEELDRGHKSIMELMNVLELRKYEAIQLTFKQVSKNFSEVFQKLVPGGKATLVMKKGDIEGGQSQDEGEGGGDSERGSGSQSTVPSVDQFTGVGIRVSFTGKQGEMREMQQLSGGQKSLVALALIFAIQKCDPAPFYLFDEIDQALDAQHRKAVSVSKASPIQRSFAVPQPRQALVLQDKPVQEDPIIEINKRSIAVYKRLNNSTEPEELLWSEKGNKGTLWLYGSVNITAQDSTRYQRIKLAHTAVNSNTAAAATILNQVLSKVAMSQPLFNQLRSTSMVSTPHGHAGGTQLGLGMSANKFPSGGLPFPSQNPTLGPLVGGGLSCSGSLQNQNPNAMGLNPFGGMVAQASSQQTSAPVGLAQPGGSYASSGFTDYGNNMSVPANSVYTSDSERRGQYGFLSGVPSALNSSALTSSQSKLGTQGGFQRDFYIAGTQGQEALGFSGEQNTNHFHQGNHKDLTGPVTHGTCTTSQWPNQTNFSKSNNPELVPNSGAVWTTSGQPFHMRGELYNPEEPTTDPKFNPAAGQHPFSKLGTSNQGFVGFGRLRQAEEQVPPGPVVPLQPHQLNDFHAVTPAHLPHVCTICNKKVFNLKFLQRKSIVSRVVHICNLPEGSCTENDVINLGLPFGKVTNYILMKSTHQAFLEMAYAEAAQAMVQYYQQTPATVHEQKLLIRMSKRYKELQLKFGRPLKCPLCALRYPLERTRSRSPISRSLSPRSHSTSFTSCSPAHSPLGPTRLEWSNGLEERRASWDWSPHAEEDEQGWGTNEKDPADNWMQDRRKHYLKGSEKLSPRSSDEWVEELRENRERYPKNSPRNVPYSSYRSKEDEYYKKESKHKSDGPQKHHQRHDIKSKRRDPESHHRAREGKHSGSESQEDPSTETRASRTPEDRGRKGNGERRRSKKANLQPSAEKEERVPASEGEEIEHKIEERLMSPDRNGKESGEPNTERNHGDQGEWESGSGTEGESWYPSNMEELVTVDEVGEEEDCIIEPDISELQEAAQARGKPAELTDSSSAPATSVELRGLCSHKKSDERAGGSPAAGDSAVQVDGSKELIPNQVLKDEVCELQQEDDLRESSAQDLQTAFKEACSCVELEPVSPDLPHQEGGLQHQGALIESCNPLDVLGNGDVGKLEKKPKSAAEEMVNDNIPEEHKENNPLSSSLLSSDDEKVETLNIDNEINGSWTTATSSTIHEARVKAKAKRRLRKNSSRDSGRGDSLSDNGESLRAVLVPPTSPKGKLLDRKSRSGKGRGLPKKGGAGGKGVWGSPGEVYDLEEIDVKDPNYDEDQENCVYETVVLPLDEGVFEKTVTPIVQEYFEHGDTNEVAELLSELNLGEMKSDVPMLAVSLALEAKASHRELTSRLLTDLCGKLLSTADVEKSFDRLLRELPELVLDTPGAPQLVGQFIARAVGDKILSRDYIESYKGKVDCDHARAALDRAAVLLKMSKGGLWGTGGGQRPVKQLIKEINLLLKEYQLSGDVAEAERCLQELEVPHFYHEFIYEAVVMVLESTGETTFKMVLQLLKFLWESSVITVDQMRRGFERVYMEIAEINIDVPHAYSVLEQFVEQSFNAGVINKKLRDLCPCR</sequence>
<evidence type="ECO:0000256" key="13">
    <source>
        <dbReference type="ARBA" id="ARBA00022776"/>
    </source>
</evidence>
<dbReference type="SMART" id="SM00360">
    <property type="entry name" value="RRM"/>
    <property type="match status" value="1"/>
</dbReference>
<evidence type="ECO:0000256" key="7">
    <source>
        <dbReference type="ARBA" id="ARBA00018690"/>
    </source>
</evidence>
<feature type="region of interest" description="Disordered" evidence="21">
    <location>
        <begin position="1594"/>
        <end position="1617"/>
    </location>
</feature>
<dbReference type="CDD" id="cd03272">
    <property type="entry name" value="ABC_SMC3_euk"/>
    <property type="match status" value="1"/>
</dbReference>
<evidence type="ECO:0000256" key="5">
    <source>
        <dbReference type="ARBA" id="ARBA00005917"/>
    </source>
</evidence>
<dbReference type="InterPro" id="IPR012677">
    <property type="entry name" value="Nucleotide-bd_a/b_plait_sf"/>
</dbReference>
<dbReference type="InterPro" id="IPR000504">
    <property type="entry name" value="RRM_dom"/>
</dbReference>
<dbReference type="GO" id="GO:0005737">
    <property type="term" value="C:cytoplasm"/>
    <property type="evidence" value="ECO:0007669"/>
    <property type="project" value="UniProtKB-SubCell"/>
</dbReference>
<feature type="compositionally biased region" description="Gly residues" evidence="21">
    <location>
        <begin position="2098"/>
        <end position="2109"/>
    </location>
</feature>
<evidence type="ECO:0000256" key="1">
    <source>
        <dbReference type="ARBA" id="ARBA00004123"/>
    </source>
</evidence>
<dbReference type="InterPro" id="IPR016024">
    <property type="entry name" value="ARM-type_fold"/>
</dbReference>
<evidence type="ECO:0000256" key="14">
    <source>
        <dbReference type="ARBA" id="ARBA00022840"/>
    </source>
</evidence>
<feature type="compositionally biased region" description="Basic residues" evidence="21">
    <location>
        <begin position="1686"/>
        <end position="1697"/>
    </location>
</feature>
<evidence type="ECO:0000256" key="11">
    <source>
        <dbReference type="ARBA" id="ARBA00022737"/>
    </source>
</evidence>
<feature type="compositionally biased region" description="Basic and acidic residues" evidence="21">
    <location>
        <begin position="1767"/>
        <end position="1797"/>
    </location>
</feature>
<keyword evidence="17" id="KW-0131">Cell cycle</keyword>
<dbReference type="InterPro" id="IPR041741">
    <property type="entry name" value="SMC3_ABC_euk"/>
</dbReference>
<dbReference type="SUPFAM" id="SSF48371">
    <property type="entry name" value="ARM repeat"/>
    <property type="match status" value="2"/>
</dbReference>
<dbReference type="SUPFAM" id="SSF52540">
    <property type="entry name" value="P-loop containing nucleoside triphosphate hydrolases"/>
    <property type="match status" value="2"/>
</dbReference>
<keyword evidence="15 20" id="KW-0175">Coiled coil</keyword>